<reference evidence="2" key="2">
    <citation type="submission" date="2021-05" db="UniProtKB">
        <authorList>
            <consortium name="EnsemblPlants"/>
        </authorList>
    </citation>
    <scope>IDENTIFICATION</scope>
    <source>
        <strain evidence="2">subsp. malaccensis</strain>
    </source>
</reference>
<evidence type="ECO:0000313" key="2">
    <source>
        <dbReference type="EnsemblPlants" id="Ma08_p34090.1"/>
    </source>
</evidence>
<name>A0A804KDX7_MUSAM</name>
<gene>
    <name evidence="1" type="ORF">GSMUA_94850.1</name>
</gene>
<dbReference type="Proteomes" id="UP000012960">
    <property type="component" value="Unplaced"/>
</dbReference>
<dbReference type="Gramene" id="Ma08_t34090.1">
    <property type="protein sequence ID" value="Ma08_p34090.1"/>
    <property type="gene ID" value="Ma08_g34090"/>
</dbReference>
<proteinExistence type="predicted"/>
<evidence type="ECO:0000313" key="1">
    <source>
        <dbReference type="EMBL" id="CAG1833564.1"/>
    </source>
</evidence>
<dbReference type="EnsemblPlants" id="Ma08_t34090.1">
    <property type="protein sequence ID" value="Ma08_p34090.1"/>
    <property type="gene ID" value="Ma08_g34090"/>
</dbReference>
<protein>
    <submittedName>
        <fullName evidence="1">(wild Malaysian banana) hypothetical protein</fullName>
    </submittedName>
</protein>
<dbReference type="AlphaFoldDB" id="A0A804KDX7"/>
<evidence type="ECO:0000313" key="3">
    <source>
        <dbReference type="Proteomes" id="UP000012960"/>
    </source>
</evidence>
<dbReference type="InParanoid" id="A0A804KDX7"/>
<keyword evidence="3" id="KW-1185">Reference proteome</keyword>
<reference evidence="1" key="1">
    <citation type="submission" date="2021-03" db="EMBL/GenBank/DDBJ databases">
        <authorList>
            <consortium name="Genoscope - CEA"/>
            <person name="William W."/>
        </authorList>
    </citation>
    <scope>NUCLEOTIDE SEQUENCE</scope>
    <source>
        <strain evidence="1">Doubled-haploid Pahang</strain>
    </source>
</reference>
<sequence length="61" mass="6958">MDIFRGLFGVQKEYLIDMEVKCSLQAISYLSKIILSYTGIPTQMLSIGLLSKERITLMLMI</sequence>
<accession>A0A804KDX7</accession>
<organism evidence="2 3">
    <name type="scientific">Musa acuminata subsp. malaccensis</name>
    <name type="common">Wild banana</name>
    <name type="synonym">Musa malaccensis</name>
    <dbReference type="NCBI Taxonomy" id="214687"/>
    <lineage>
        <taxon>Eukaryota</taxon>
        <taxon>Viridiplantae</taxon>
        <taxon>Streptophyta</taxon>
        <taxon>Embryophyta</taxon>
        <taxon>Tracheophyta</taxon>
        <taxon>Spermatophyta</taxon>
        <taxon>Magnoliopsida</taxon>
        <taxon>Liliopsida</taxon>
        <taxon>Zingiberales</taxon>
        <taxon>Musaceae</taxon>
        <taxon>Musa</taxon>
    </lineage>
</organism>
<dbReference type="EMBL" id="HG996472">
    <property type="protein sequence ID" value="CAG1833564.1"/>
    <property type="molecule type" value="Genomic_DNA"/>
</dbReference>